<feature type="transmembrane region" description="Helical" evidence="2">
    <location>
        <begin position="342"/>
        <end position="362"/>
    </location>
</feature>
<feature type="region of interest" description="Disordered" evidence="1">
    <location>
        <begin position="35"/>
        <end position="91"/>
    </location>
</feature>
<protein>
    <submittedName>
        <fullName evidence="5">Acyltransferase</fullName>
    </submittedName>
</protein>
<dbReference type="Pfam" id="PF01757">
    <property type="entry name" value="Acyl_transf_3"/>
    <property type="match status" value="1"/>
</dbReference>
<proteinExistence type="predicted"/>
<dbReference type="GO" id="GO:0016746">
    <property type="term" value="F:acyltransferase activity"/>
    <property type="evidence" value="ECO:0007669"/>
    <property type="project" value="UniProtKB-KW"/>
</dbReference>
<keyword evidence="6" id="KW-1185">Reference proteome</keyword>
<feature type="transmembrane region" description="Helical" evidence="2">
    <location>
        <begin position="440"/>
        <end position="461"/>
    </location>
</feature>
<dbReference type="PANTHER" id="PTHR23028">
    <property type="entry name" value="ACETYLTRANSFERASE"/>
    <property type="match status" value="1"/>
</dbReference>
<dbReference type="Proteomes" id="UP000805614">
    <property type="component" value="Unassembled WGS sequence"/>
</dbReference>
<evidence type="ECO:0000259" key="3">
    <source>
        <dbReference type="Pfam" id="PF01757"/>
    </source>
</evidence>
<feature type="domain" description="Acyltransferase 3" evidence="3">
    <location>
        <begin position="93"/>
        <end position="416"/>
    </location>
</feature>
<feature type="transmembrane region" description="Helical" evidence="2">
    <location>
        <begin position="157"/>
        <end position="176"/>
    </location>
</feature>
<feature type="transmembrane region" description="Helical" evidence="2">
    <location>
        <begin position="287"/>
        <end position="305"/>
    </location>
</feature>
<dbReference type="InterPro" id="IPR002656">
    <property type="entry name" value="Acyl_transf_3_dom"/>
</dbReference>
<evidence type="ECO:0000256" key="1">
    <source>
        <dbReference type="SAM" id="MobiDB-lite"/>
    </source>
</evidence>
<feature type="transmembrane region" description="Helical" evidence="2">
    <location>
        <begin position="253"/>
        <end position="272"/>
    </location>
</feature>
<keyword evidence="2" id="KW-1133">Transmembrane helix</keyword>
<sequence length="773" mass="84420">MSRDVHVPGLPQFTLFAVTWPAEIERRVGLRRHAGIGEPCGLGRRRSQASQRGSSEVSAPAHTPGAPPQHDARPAAEPPSAGSGRPRTERRPEIQGLRAVAILLVASYHIWLGRVSGGVDVFLMLTGFLITGSLLRTAERTGRVQFAAFIARLARRLFPPAAIVLTAVLVGTLLLLPRTHWRDTLGEVLASALYFENWRLALTAVDYLAGGADASPVQHFWSLGIQGQFYLIWPALLAVAILVARVTPFTARAVFLVVLGLVLVVSLAYSVWRTETDQPWAYFDTGARLWELALGGIAAIVLPWIKTPRVLRVGLGWFGLAALISCGLLLHVSTMFPGYVALWPTGAAVLILLAGTTNSPIGADRLLASRPLKYAGDVSYSLYLWHWPLLIFYRVKIDGDVGLLAGGGILAVSFVLAAGTTWVTDHAAGWAGRARAARSWSLALGLACLLPVVFVTVGWSAQLEQESHDRVPHTDDLVRYPGAAVLMRRPVVEPPRLPIRPAPDVATQDLPSVYENDCMQNTRESELEQCSYGAKQPSHTITLIGNSHAAQWLPALEKMAAPNGWRIVVMTKGSCMLADEEQIYKGKPQPSCTAWQENVMAELKRRPPDLVITTGTHSSGTEGETLTPGMISRWRELGSMGVRVLALRDTPRFRFKAPECVEAKGRDECTEAESYSLAKISPILALRDAPVNVKFSDFTPYLCPNDRCPSVIGNVLVYWDSFGHFTATFTRTMTPLLERQVRQALQRQVTCMRPTPSGKCPKPPGGRVTPPAR</sequence>
<dbReference type="InterPro" id="IPR050879">
    <property type="entry name" value="Acyltransferase_3"/>
</dbReference>
<evidence type="ECO:0000259" key="4">
    <source>
        <dbReference type="Pfam" id="PF19040"/>
    </source>
</evidence>
<feature type="transmembrane region" description="Helical" evidence="2">
    <location>
        <begin position="229"/>
        <end position="246"/>
    </location>
</feature>
<feature type="transmembrane region" description="Helical" evidence="2">
    <location>
        <begin position="317"/>
        <end position="336"/>
    </location>
</feature>
<evidence type="ECO:0000313" key="6">
    <source>
        <dbReference type="Proteomes" id="UP000805614"/>
    </source>
</evidence>
<dbReference type="EMBL" id="JABVEC010000003">
    <property type="protein sequence ID" value="MBC6465197.1"/>
    <property type="molecule type" value="Genomic_DNA"/>
</dbReference>
<keyword evidence="5" id="KW-0808">Transferase</keyword>
<feature type="transmembrane region" description="Helical" evidence="2">
    <location>
        <begin position="118"/>
        <end position="136"/>
    </location>
</feature>
<feature type="transmembrane region" description="Helical" evidence="2">
    <location>
        <begin position="401"/>
        <end position="419"/>
    </location>
</feature>
<dbReference type="PANTHER" id="PTHR23028:SF53">
    <property type="entry name" value="ACYL_TRANSF_3 DOMAIN-CONTAINING PROTEIN"/>
    <property type="match status" value="1"/>
</dbReference>
<evidence type="ECO:0000313" key="5">
    <source>
        <dbReference type="EMBL" id="MBC6465197.1"/>
    </source>
</evidence>
<keyword evidence="2" id="KW-0472">Membrane</keyword>
<keyword evidence="5" id="KW-0012">Acyltransferase</keyword>
<feature type="domain" description="SGNH" evidence="4">
    <location>
        <begin position="518"/>
        <end position="738"/>
    </location>
</feature>
<evidence type="ECO:0000256" key="2">
    <source>
        <dbReference type="SAM" id="Phobius"/>
    </source>
</evidence>
<feature type="region of interest" description="Disordered" evidence="1">
    <location>
        <begin position="752"/>
        <end position="773"/>
    </location>
</feature>
<organism evidence="5 6">
    <name type="scientific">Actinomadura alba</name>
    <dbReference type="NCBI Taxonomy" id="406431"/>
    <lineage>
        <taxon>Bacteria</taxon>
        <taxon>Bacillati</taxon>
        <taxon>Actinomycetota</taxon>
        <taxon>Actinomycetes</taxon>
        <taxon>Streptosporangiales</taxon>
        <taxon>Thermomonosporaceae</taxon>
        <taxon>Actinomadura</taxon>
    </lineage>
</organism>
<feature type="transmembrane region" description="Helical" evidence="2">
    <location>
        <begin position="95"/>
        <end position="112"/>
    </location>
</feature>
<dbReference type="Pfam" id="PF19040">
    <property type="entry name" value="SGNH"/>
    <property type="match status" value="1"/>
</dbReference>
<reference evidence="5 6" key="1">
    <citation type="submission" date="2020-06" db="EMBL/GenBank/DDBJ databases">
        <title>Actinomadura xiongansis sp. nov., isolated from soil of Baiyangdian.</title>
        <authorList>
            <person name="Zhang X."/>
        </authorList>
    </citation>
    <scope>NUCLEOTIDE SEQUENCE [LARGE SCALE GENOMIC DNA]</scope>
    <source>
        <strain evidence="5 6">HBUM206468</strain>
    </source>
</reference>
<comment type="caution">
    <text evidence="5">The sequence shown here is derived from an EMBL/GenBank/DDBJ whole genome shotgun (WGS) entry which is preliminary data.</text>
</comment>
<name>A0ABR7LK27_9ACTN</name>
<gene>
    <name evidence="5" type="ORF">HKK74_06800</name>
</gene>
<keyword evidence="2" id="KW-0812">Transmembrane</keyword>
<dbReference type="InterPro" id="IPR043968">
    <property type="entry name" value="SGNH"/>
</dbReference>
<accession>A0ABR7LK27</accession>